<accession>A0A510DRT7</accession>
<accession>A0A510DZG5</accession>
<dbReference type="EMBL" id="AP018930">
    <property type="protein sequence ID" value="BBG25624.1"/>
    <property type="molecule type" value="Genomic_DNA"/>
</dbReference>
<dbReference type="Proteomes" id="UP000325030">
    <property type="component" value="Chromosome"/>
</dbReference>
<protein>
    <recommendedName>
        <fullName evidence="6">GOLD domain-containing protein</fullName>
    </recommendedName>
</protein>
<evidence type="ECO:0008006" key="6">
    <source>
        <dbReference type="Google" id="ProtNLM"/>
    </source>
</evidence>
<reference evidence="5" key="1">
    <citation type="submission" date="2018-09" db="EMBL/GenBank/DDBJ databases">
        <title>Complete Genome Sequencing of Sulfolobus sp. JCM 16834.</title>
        <authorList>
            <person name="Kato S."/>
            <person name="Itoh T."/>
            <person name="Ohkuma M."/>
        </authorList>
    </citation>
    <scope>NUCLEOTIDE SEQUENCE [LARGE SCALE GENOMIC DNA]</scope>
    <source>
        <strain evidence="5">IC-007</strain>
    </source>
</reference>
<organism evidence="2 4">
    <name type="scientific">Sulfuracidifex tepidarius</name>
    <dbReference type="NCBI Taxonomy" id="1294262"/>
    <lineage>
        <taxon>Archaea</taxon>
        <taxon>Thermoproteota</taxon>
        <taxon>Thermoprotei</taxon>
        <taxon>Sulfolobales</taxon>
        <taxon>Sulfolobaceae</taxon>
        <taxon>Sulfuracidifex</taxon>
    </lineage>
</organism>
<dbReference type="KEGG" id="step:IC006_0147"/>
<gene>
    <name evidence="2" type="ORF">IC006_0147</name>
    <name evidence="3" type="ORF">IC007_0129</name>
</gene>
<keyword evidence="4" id="KW-1185">Reference proteome</keyword>
<dbReference type="GeneID" id="41716646"/>
<dbReference type="RefSeq" id="WP_149528201.1">
    <property type="nucleotide sequence ID" value="NZ_AP018929.1"/>
</dbReference>
<proteinExistence type="predicted"/>
<dbReference type="STRING" id="1294262.GCA_001316085_00951"/>
<keyword evidence="1" id="KW-1133">Transmembrane helix</keyword>
<evidence type="ECO:0000313" key="3">
    <source>
        <dbReference type="EMBL" id="BBG25624.1"/>
    </source>
</evidence>
<dbReference type="AlphaFoldDB" id="A0A510DRT7"/>
<keyword evidence="1" id="KW-0472">Membrane</keyword>
<sequence>MGLFKIVTLIVLALVIATLFTVLFLIPIDQTYQVTMRLSPLQRHFFIFNDSSGTTTKISVVESGGYVTLTLISPTGEKVLNGVEVHSSYTYTFTARGTGTYTLCVLNSPLYNTNITLNVVKEHSLIDFL</sequence>
<evidence type="ECO:0000313" key="2">
    <source>
        <dbReference type="EMBL" id="BBG22863.1"/>
    </source>
</evidence>
<evidence type="ECO:0000256" key="1">
    <source>
        <dbReference type="SAM" id="Phobius"/>
    </source>
</evidence>
<keyword evidence="1" id="KW-0812">Transmembrane</keyword>
<reference evidence="2 4" key="2">
    <citation type="journal article" date="2020" name="Int. J. Syst. Evol. Microbiol.">
        <title>Sulfuracidifex tepidarius gen. nov., sp. nov. and transfer of Sulfolobus metallicus Huber and Stetter 1992 to the genus Sulfuracidifex as Sulfuracidifex metallicus comb. nov.</title>
        <authorList>
            <person name="Itoh T."/>
            <person name="Miura T."/>
            <person name="Sakai H.D."/>
            <person name="Kato S."/>
            <person name="Ohkuma M."/>
            <person name="Takashina T."/>
        </authorList>
    </citation>
    <scope>NUCLEOTIDE SEQUENCE [LARGE SCALE GENOMIC DNA]</scope>
    <source>
        <strain evidence="2 4">IC-006</strain>
        <strain evidence="3">IC-007</strain>
    </source>
</reference>
<dbReference type="Proteomes" id="UP000322983">
    <property type="component" value="Chromosome"/>
</dbReference>
<evidence type="ECO:0000313" key="4">
    <source>
        <dbReference type="Proteomes" id="UP000322983"/>
    </source>
</evidence>
<feature type="transmembrane region" description="Helical" evidence="1">
    <location>
        <begin position="6"/>
        <end position="28"/>
    </location>
</feature>
<dbReference type="Gene3D" id="2.60.120.380">
    <property type="match status" value="1"/>
</dbReference>
<dbReference type="EMBL" id="AP018929">
    <property type="protein sequence ID" value="BBG22863.1"/>
    <property type="molecule type" value="Genomic_DNA"/>
</dbReference>
<evidence type="ECO:0000313" key="5">
    <source>
        <dbReference type="Proteomes" id="UP000325030"/>
    </source>
</evidence>
<name>A0A510DRT7_9CREN</name>